<dbReference type="InterPro" id="IPR001715">
    <property type="entry name" value="CH_dom"/>
</dbReference>
<name>A0AAV7K5A0_9METZ</name>
<dbReference type="InterPro" id="IPR050606">
    <property type="entry name" value="Calponin-like"/>
</dbReference>
<keyword evidence="8" id="KW-1185">Reference proteome</keyword>
<dbReference type="InterPro" id="IPR000557">
    <property type="entry name" value="Calponin_repeat"/>
</dbReference>
<dbReference type="PRINTS" id="PR00888">
    <property type="entry name" value="SM22CALPONIN"/>
</dbReference>
<dbReference type="Gene3D" id="1.10.418.10">
    <property type="entry name" value="Calponin-like domain"/>
    <property type="match status" value="1"/>
</dbReference>
<dbReference type="PANTHER" id="PTHR47385">
    <property type="entry name" value="CALPONIN"/>
    <property type="match status" value="1"/>
</dbReference>
<proteinExistence type="inferred from homology"/>
<comment type="caution">
    <text evidence="7">The sequence shown here is derived from an EMBL/GenBank/DDBJ whole genome shotgun (WGS) entry which is preliminary data.</text>
</comment>
<protein>
    <submittedName>
        <fullName evidence="7">Muscle-specific protein 20-like</fullName>
    </submittedName>
</protein>
<comment type="similarity">
    <text evidence="1">Belongs to the calponin family.</text>
</comment>
<accession>A0AAV7K5A0</accession>
<dbReference type="GO" id="GO:0015629">
    <property type="term" value="C:actin cytoskeleton"/>
    <property type="evidence" value="ECO:0007669"/>
    <property type="project" value="TreeGrafter"/>
</dbReference>
<dbReference type="SMART" id="SM00033">
    <property type="entry name" value="CH"/>
    <property type="match status" value="1"/>
</dbReference>
<evidence type="ECO:0000256" key="1">
    <source>
        <dbReference type="ARBA" id="ARBA00009631"/>
    </source>
</evidence>
<dbReference type="InterPro" id="IPR036872">
    <property type="entry name" value="CH_dom_sf"/>
</dbReference>
<dbReference type="AlphaFoldDB" id="A0AAV7K5A0"/>
<keyword evidence="3" id="KW-0112">Calmodulin-binding</keyword>
<evidence type="ECO:0000256" key="5">
    <source>
        <dbReference type="ARBA" id="ARBA00025109"/>
    </source>
</evidence>
<dbReference type="GO" id="GO:0005516">
    <property type="term" value="F:calmodulin binding"/>
    <property type="evidence" value="ECO:0007669"/>
    <property type="project" value="UniProtKB-KW"/>
</dbReference>
<dbReference type="PANTHER" id="PTHR47385:SF14">
    <property type="entry name" value="TRANSGELIN"/>
    <property type="match status" value="1"/>
</dbReference>
<sequence>MAQPEYKNYNQIRATKSGMNAELQKKMLGEYSVEAEIKVKQWVEEVTHMQCEENFFEWLRDGTVLCHLMNIIDPGSVPLVKKSSMPFKQMECINFFLIAAEQYGIKKTDLFVTLDLYEDNNPSQVVSTLRALDRLSHINGFNGPTYAPKQSEYNPRDFSKEKMDAGKTIIGAQYGYVTGASQKGLTAYGRRRDIFSAP</sequence>
<comment type="function">
    <text evidence="5">Thin filament-associated protein that is implicated in the regulation and modulation of smooth muscle contraction. It is capable of binding to actin, calmodulin and tropomyosin. The interaction of calponin with actin inhibits the actomyosin Mg-ATPase activity.</text>
</comment>
<organism evidence="7 8">
    <name type="scientific">Oopsacas minuta</name>
    <dbReference type="NCBI Taxonomy" id="111878"/>
    <lineage>
        <taxon>Eukaryota</taxon>
        <taxon>Metazoa</taxon>
        <taxon>Porifera</taxon>
        <taxon>Hexactinellida</taxon>
        <taxon>Hexasterophora</taxon>
        <taxon>Lyssacinosida</taxon>
        <taxon>Leucopsacidae</taxon>
        <taxon>Oopsacas</taxon>
    </lineage>
</organism>
<dbReference type="PROSITE" id="PS51122">
    <property type="entry name" value="CALPONIN_2"/>
    <property type="match status" value="1"/>
</dbReference>
<dbReference type="SUPFAM" id="SSF47576">
    <property type="entry name" value="Calponin-homology domain, CH-domain"/>
    <property type="match status" value="1"/>
</dbReference>
<dbReference type="InterPro" id="IPR003096">
    <property type="entry name" value="SM22_calponin"/>
</dbReference>
<keyword evidence="4" id="KW-0009">Actin-binding</keyword>
<keyword evidence="2" id="KW-0677">Repeat</keyword>
<dbReference type="GO" id="GO:0051015">
    <property type="term" value="F:actin filament binding"/>
    <property type="evidence" value="ECO:0007669"/>
    <property type="project" value="TreeGrafter"/>
</dbReference>
<dbReference type="InterPro" id="IPR001997">
    <property type="entry name" value="Calponin/LIMCH1"/>
</dbReference>
<dbReference type="Proteomes" id="UP001165289">
    <property type="component" value="Unassembled WGS sequence"/>
</dbReference>
<dbReference type="EMBL" id="JAKMXF010000144">
    <property type="protein sequence ID" value="KAI6656429.1"/>
    <property type="molecule type" value="Genomic_DNA"/>
</dbReference>
<dbReference type="PROSITE" id="PS50021">
    <property type="entry name" value="CH"/>
    <property type="match status" value="1"/>
</dbReference>
<dbReference type="GO" id="GO:0007015">
    <property type="term" value="P:actin filament organization"/>
    <property type="evidence" value="ECO:0007669"/>
    <property type="project" value="TreeGrafter"/>
</dbReference>
<dbReference type="PRINTS" id="PR00889">
    <property type="entry name" value="CALPONIN"/>
</dbReference>
<evidence type="ECO:0000259" key="6">
    <source>
        <dbReference type="PROSITE" id="PS50021"/>
    </source>
</evidence>
<evidence type="ECO:0000256" key="4">
    <source>
        <dbReference type="ARBA" id="ARBA00023203"/>
    </source>
</evidence>
<reference evidence="7 8" key="1">
    <citation type="journal article" date="2023" name="BMC Biol.">
        <title>The compact genome of the sponge Oopsacas minuta (Hexactinellida) is lacking key metazoan core genes.</title>
        <authorList>
            <person name="Santini S."/>
            <person name="Schenkelaars Q."/>
            <person name="Jourda C."/>
            <person name="Duchesne M."/>
            <person name="Belahbib H."/>
            <person name="Rocher C."/>
            <person name="Selva M."/>
            <person name="Riesgo A."/>
            <person name="Vervoort M."/>
            <person name="Leys S.P."/>
            <person name="Kodjabachian L."/>
            <person name="Le Bivic A."/>
            <person name="Borchiellini C."/>
            <person name="Claverie J.M."/>
            <person name="Renard E."/>
        </authorList>
    </citation>
    <scope>NUCLEOTIDE SEQUENCE [LARGE SCALE GENOMIC DNA]</scope>
    <source>
        <strain evidence="7">SPO-2</strain>
    </source>
</reference>
<evidence type="ECO:0000256" key="3">
    <source>
        <dbReference type="ARBA" id="ARBA00022860"/>
    </source>
</evidence>
<dbReference type="GO" id="GO:0031032">
    <property type="term" value="P:actomyosin structure organization"/>
    <property type="evidence" value="ECO:0007669"/>
    <property type="project" value="InterPro"/>
</dbReference>
<evidence type="ECO:0000256" key="2">
    <source>
        <dbReference type="ARBA" id="ARBA00022737"/>
    </source>
</evidence>
<dbReference type="Pfam" id="PF00307">
    <property type="entry name" value="CH"/>
    <property type="match status" value="1"/>
</dbReference>
<dbReference type="Pfam" id="PF00402">
    <property type="entry name" value="Calponin"/>
    <property type="match status" value="1"/>
</dbReference>
<feature type="domain" description="Calponin-homology (CH)" evidence="6">
    <location>
        <begin position="33"/>
        <end position="136"/>
    </location>
</feature>
<gene>
    <name evidence="7" type="ORF">LOD99_1225</name>
</gene>
<evidence type="ECO:0000313" key="8">
    <source>
        <dbReference type="Proteomes" id="UP001165289"/>
    </source>
</evidence>
<evidence type="ECO:0000313" key="7">
    <source>
        <dbReference type="EMBL" id="KAI6656429.1"/>
    </source>
</evidence>